<keyword evidence="3" id="KW-1185">Reference proteome</keyword>
<dbReference type="RefSeq" id="WP_368847014.1">
    <property type="nucleotide sequence ID" value="NZ_CP194411.1"/>
</dbReference>
<protein>
    <submittedName>
        <fullName evidence="2">Uncharacterized protein</fullName>
    </submittedName>
</protein>
<organism evidence="2 3">
    <name type="scientific">Selenomonas sputigena</name>
    <dbReference type="NCBI Taxonomy" id="69823"/>
    <lineage>
        <taxon>Bacteria</taxon>
        <taxon>Bacillati</taxon>
        <taxon>Bacillota</taxon>
        <taxon>Negativicutes</taxon>
        <taxon>Selenomonadales</taxon>
        <taxon>Selenomonadaceae</taxon>
        <taxon>Selenomonas</taxon>
    </lineage>
</organism>
<evidence type="ECO:0000313" key="3">
    <source>
        <dbReference type="Proteomes" id="UP001559623"/>
    </source>
</evidence>
<evidence type="ECO:0000313" key="2">
    <source>
        <dbReference type="EMBL" id="MEX5285288.1"/>
    </source>
</evidence>
<gene>
    <name evidence="2" type="ORF">QCO44_06490</name>
</gene>
<dbReference type="Proteomes" id="UP001559623">
    <property type="component" value="Unassembled WGS sequence"/>
</dbReference>
<comment type="caution">
    <text evidence="2">The sequence shown here is derived from an EMBL/GenBank/DDBJ whole genome shotgun (WGS) entry which is preliminary data.</text>
</comment>
<dbReference type="EMBL" id="JARVLH010000003">
    <property type="protein sequence ID" value="MEX5285288.1"/>
    <property type="molecule type" value="Genomic_DNA"/>
</dbReference>
<keyword evidence="1" id="KW-0732">Signal</keyword>
<proteinExistence type="predicted"/>
<feature type="chain" id="PRO_5046947755" evidence="1">
    <location>
        <begin position="24"/>
        <end position="120"/>
    </location>
</feature>
<reference evidence="2 3" key="1">
    <citation type="submission" date="2023-04" db="EMBL/GenBank/DDBJ databases">
        <title>Genome Sequence of Selenomonas sputigena ATCC 33150.</title>
        <authorList>
            <person name="Miller D.P."/>
            <person name="Anvari S."/>
            <person name="Polson S.W."/>
            <person name="Macdonald M."/>
            <person name="Mcdowell J.V."/>
        </authorList>
    </citation>
    <scope>NUCLEOTIDE SEQUENCE [LARGE SCALE GENOMIC DNA]</scope>
    <source>
        <strain evidence="2 3">ATCC 33150</strain>
    </source>
</reference>
<sequence length="120" mass="12938">MKLKKVLSAAFATLLLSSSLCFASVSVQTVRTDHSGLSNRTMNAIYVPKSSSEYTQYYSNASSTEAAAKELAAYIGNRGGLYTPNTVLLEKLKTFKTITMNGSSTVHGNTLYGFSMSDKT</sequence>
<feature type="signal peptide" evidence="1">
    <location>
        <begin position="1"/>
        <end position="23"/>
    </location>
</feature>
<evidence type="ECO:0000256" key="1">
    <source>
        <dbReference type="SAM" id="SignalP"/>
    </source>
</evidence>
<accession>A0ABV3X522</accession>
<name>A0ABV3X522_9FIRM</name>